<dbReference type="InterPro" id="IPR058210">
    <property type="entry name" value="SACS/Nov_dom"/>
</dbReference>
<dbReference type="NCBIfam" id="NF047352">
    <property type="entry name" value="P_loop_sacsin"/>
    <property type="match status" value="1"/>
</dbReference>
<proteinExistence type="predicted"/>
<dbReference type="InterPro" id="IPR052972">
    <property type="entry name" value="Sacsin_chaperone_reg"/>
</dbReference>
<dbReference type="PANTHER" id="PTHR15600:SF42">
    <property type="entry name" value="SACSIN"/>
    <property type="match status" value="1"/>
</dbReference>
<feature type="domain" description="Sacsin/Nov" evidence="1">
    <location>
        <begin position="18"/>
        <end position="246"/>
    </location>
</feature>
<dbReference type="PANTHER" id="PTHR15600">
    <property type="entry name" value="SACSIN"/>
    <property type="match status" value="1"/>
</dbReference>
<gene>
    <name evidence="2" type="ORF">GBAR_LOCUS14623</name>
</gene>
<name>A0AA35WLZ0_GEOBA</name>
<protein>
    <submittedName>
        <fullName evidence="2">Sacsin</fullName>
    </submittedName>
</protein>
<sequence length="269" mass="30413">MDRGGRSDGHTSGQRQPPLYVTIQTILDKYPDGQIFKEIIQNADNAGASTVHFYLDSRQHGSQLLIHPSLGQFQGPSLLSYNDAMFQEKDWQSIQDMQQSVKAGDPFKVGKFGIGFDSVYHITDLPTIVSGNRLAYLDPHEEIWPRQTRQWYDINKNAHCSDTFAPFEGLCGFSVKNCRYNGTLFRFPLRNVSRAKRVSSHTYDINKLRNLLGALQEEAKCILLFLRSVHSVKVFEIESTGKHSKMLDIGISEVSSLSQLSQNAFMFSS</sequence>
<evidence type="ECO:0000313" key="2">
    <source>
        <dbReference type="EMBL" id="CAI8025284.1"/>
    </source>
</evidence>
<accession>A0AA35WLZ0</accession>
<dbReference type="AlphaFoldDB" id="A0AA35WLZ0"/>
<reference evidence="2" key="1">
    <citation type="submission" date="2023-03" db="EMBL/GenBank/DDBJ databases">
        <authorList>
            <person name="Steffen K."/>
            <person name="Cardenas P."/>
        </authorList>
    </citation>
    <scope>NUCLEOTIDE SEQUENCE</scope>
</reference>
<dbReference type="Proteomes" id="UP001174909">
    <property type="component" value="Unassembled WGS sequence"/>
</dbReference>
<dbReference type="EMBL" id="CASHTH010002137">
    <property type="protein sequence ID" value="CAI8025284.1"/>
    <property type="molecule type" value="Genomic_DNA"/>
</dbReference>
<dbReference type="SUPFAM" id="SSF55874">
    <property type="entry name" value="ATPase domain of HSP90 chaperone/DNA topoisomerase II/histidine kinase"/>
    <property type="match status" value="1"/>
</dbReference>
<organism evidence="2 3">
    <name type="scientific">Geodia barretti</name>
    <name type="common">Barrett's horny sponge</name>
    <dbReference type="NCBI Taxonomy" id="519541"/>
    <lineage>
        <taxon>Eukaryota</taxon>
        <taxon>Metazoa</taxon>
        <taxon>Porifera</taxon>
        <taxon>Demospongiae</taxon>
        <taxon>Heteroscleromorpha</taxon>
        <taxon>Tetractinellida</taxon>
        <taxon>Astrophorina</taxon>
        <taxon>Geodiidae</taxon>
        <taxon>Geodia</taxon>
    </lineage>
</organism>
<dbReference type="Pfam" id="PF25794">
    <property type="entry name" value="SACS"/>
    <property type="match status" value="1"/>
</dbReference>
<evidence type="ECO:0000313" key="3">
    <source>
        <dbReference type="Proteomes" id="UP001174909"/>
    </source>
</evidence>
<evidence type="ECO:0000259" key="1">
    <source>
        <dbReference type="Pfam" id="PF25794"/>
    </source>
</evidence>
<dbReference type="GO" id="GO:0030544">
    <property type="term" value="F:Hsp70 protein binding"/>
    <property type="evidence" value="ECO:0007669"/>
    <property type="project" value="TreeGrafter"/>
</dbReference>
<keyword evidence="3" id="KW-1185">Reference proteome</keyword>
<comment type="caution">
    <text evidence="2">The sequence shown here is derived from an EMBL/GenBank/DDBJ whole genome shotgun (WGS) entry which is preliminary data.</text>
</comment>
<dbReference type="InterPro" id="IPR036890">
    <property type="entry name" value="HATPase_C_sf"/>
</dbReference>